<keyword evidence="1" id="KW-0732">Signal</keyword>
<evidence type="ECO:0008006" key="4">
    <source>
        <dbReference type="Google" id="ProtNLM"/>
    </source>
</evidence>
<gene>
    <name evidence="2" type="ORF">C1I95_13070</name>
</gene>
<feature type="chain" id="PRO_5015860394" description="Septum formation-related domain-containing protein" evidence="1">
    <location>
        <begin position="34"/>
        <end position="163"/>
    </location>
</feature>
<protein>
    <recommendedName>
        <fullName evidence="4">Septum formation-related domain-containing protein</fullName>
    </recommendedName>
</protein>
<dbReference type="AlphaFoldDB" id="A0A2W2E8H5"/>
<reference evidence="2 3" key="1">
    <citation type="submission" date="2018-01" db="EMBL/GenBank/DDBJ databases">
        <title>Draft genome sequence of Jishengella sp. NA12.</title>
        <authorList>
            <person name="Sahin N."/>
            <person name="Ay H."/>
            <person name="Saygin H."/>
        </authorList>
    </citation>
    <scope>NUCLEOTIDE SEQUENCE [LARGE SCALE GENOMIC DNA]</scope>
    <source>
        <strain evidence="2 3">NA12</strain>
    </source>
</reference>
<proteinExistence type="predicted"/>
<organism evidence="2 3">
    <name type="scientific">Micromonospora craterilacus</name>
    <dbReference type="NCBI Taxonomy" id="1655439"/>
    <lineage>
        <taxon>Bacteria</taxon>
        <taxon>Bacillati</taxon>
        <taxon>Actinomycetota</taxon>
        <taxon>Actinomycetes</taxon>
        <taxon>Micromonosporales</taxon>
        <taxon>Micromonosporaceae</taxon>
        <taxon>Micromonospora</taxon>
    </lineage>
</organism>
<dbReference type="Proteomes" id="UP000248924">
    <property type="component" value="Unassembled WGS sequence"/>
</dbReference>
<evidence type="ECO:0000256" key="1">
    <source>
        <dbReference type="SAM" id="SignalP"/>
    </source>
</evidence>
<feature type="signal peptide" evidence="1">
    <location>
        <begin position="1"/>
        <end position="33"/>
    </location>
</feature>
<sequence length="163" mass="18005">MNLRHRLLRGGAALLCTAGLLGTLVGSSTPSSAVVKDENFITAQTPGILEIEGGECFDDPADLPEAGDVVILYRPCAQTADNQSYGFVHADDHAAWDPAALNEFAWRACRQLFTQTWPDDRERGLRFYPIMPTVETWADGDRDVMCVVYRYGGRLPGSMLPKW</sequence>
<evidence type="ECO:0000313" key="2">
    <source>
        <dbReference type="EMBL" id="PZG18701.1"/>
    </source>
</evidence>
<comment type="caution">
    <text evidence="2">The sequence shown here is derived from an EMBL/GenBank/DDBJ whole genome shotgun (WGS) entry which is preliminary data.</text>
</comment>
<name>A0A2W2E8H5_9ACTN</name>
<dbReference type="EMBL" id="POTY01000067">
    <property type="protein sequence ID" value="PZG18701.1"/>
    <property type="molecule type" value="Genomic_DNA"/>
</dbReference>
<evidence type="ECO:0000313" key="3">
    <source>
        <dbReference type="Proteomes" id="UP000248924"/>
    </source>
</evidence>
<accession>A0A2W2E8H5</accession>
<keyword evidence="3" id="KW-1185">Reference proteome</keyword>